<name>A0A9D1GWN6_9ACTN</name>
<reference evidence="2" key="1">
    <citation type="submission" date="2020-10" db="EMBL/GenBank/DDBJ databases">
        <authorList>
            <person name="Gilroy R."/>
        </authorList>
    </citation>
    <scope>NUCLEOTIDE SEQUENCE</scope>
    <source>
        <strain evidence="2">ChiGjej1B1-24693</strain>
    </source>
</reference>
<dbReference type="Proteomes" id="UP000886842">
    <property type="component" value="Unassembled WGS sequence"/>
</dbReference>
<evidence type="ECO:0000313" key="3">
    <source>
        <dbReference type="Proteomes" id="UP000886842"/>
    </source>
</evidence>
<feature type="domain" description="Glycoside hydrolase 123 catalytic" evidence="1">
    <location>
        <begin position="188"/>
        <end position="512"/>
    </location>
</feature>
<evidence type="ECO:0000259" key="1">
    <source>
        <dbReference type="Pfam" id="PF13320"/>
    </source>
</evidence>
<dbReference type="InterPro" id="IPR025150">
    <property type="entry name" value="GH123_cat"/>
</dbReference>
<organism evidence="2 3">
    <name type="scientific">Candidatus Avipropionibacterium avicola</name>
    <dbReference type="NCBI Taxonomy" id="2840701"/>
    <lineage>
        <taxon>Bacteria</taxon>
        <taxon>Bacillati</taxon>
        <taxon>Actinomycetota</taxon>
        <taxon>Actinomycetes</taxon>
        <taxon>Propionibacteriales</taxon>
        <taxon>Propionibacteriaceae</taxon>
        <taxon>Propionibacteriaceae incertae sedis</taxon>
        <taxon>Candidatus Avipropionibacterium</taxon>
    </lineage>
</organism>
<sequence length="557" mass="61435">MTVAPDRASATIEELTGHRVVLCDSLEKVYGVEEPRPHALGELVMPKADIASFQIALQPRPGWSPGHVGGAVARVSAPEGLEVTTHAVDLVPCPLTASTRRDERYDHTGPALLPDVLRPLAEGEGLALAQLQWRALWFTVRATEALGEVEVRVELHCEHTGEPIGSVTVPVTVLDVELDDSPIICAQWFHVDGLAQHYGVEPYSPYGWELIERFARAAVESGSTSLLTPIHTPPLDTAIGTRRLDVSLVGIERTDDGWSFDMTRLEAWLQMCRRIGVRELEMAHLFSQWGGTSAPNIVDRTGQLLFGWHTDSLGEEYLGFLAAYLPAVQACLDEHWGGPVFWHLTDEPHAEHAERYGKLKEAVASLLGDATVTDALSDLSLWSEGLIDPPIVSTDHAQPFVDAGLERPWLYYCTSQSQGVSNRFIAMPSYRNRVLGQQLFHYQASGFLHWGFNFWNTQLSRRPLNPFLDPSSGNGFQAGDAFIVYPGTGGQPWASIRFRVFREALDDLRVFTALAERDGRESVESLLGIESLTLVDYPDDPGHYLRGHAAALRALAG</sequence>
<comment type="caution">
    <text evidence="2">The sequence shown here is derived from an EMBL/GenBank/DDBJ whole genome shotgun (WGS) entry which is preliminary data.</text>
</comment>
<protein>
    <submittedName>
        <fullName evidence="2">DUF4091 domain-containing protein</fullName>
    </submittedName>
</protein>
<dbReference type="EMBL" id="DVLP01000010">
    <property type="protein sequence ID" value="HIT74005.1"/>
    <property type="molecule type" value="Genomic_DNA"/>
</dbReference>
<dbReference type="AlphaFoldDB" id="A0A9D1GWN6"/>
<evidence type="ECO:0000313" key="2">
    <source>
        <dbReference type="EMBL" id="HIT74005.1"/>
    </source>
</evidence>
<proteinExistence type="predicted"/>
<accession>A0A9D1GWN6</accession>
<reference evidence="2" key="2">
    <citation type="journal article" date="2021" name="PeerJ">
        <title>Extensive microbial diversity within the chicken gut microbiome revealed by metagenomics and culture.</title>
        <authorList>
            <person name="Gilroy R."/>
            <person name="Ravi A."/>
            <person name="Getino M."/>
            <person name="Pursley I."/>
            <person name="Horton D.L."/>
            <person name="Alikhan N.F."/>
            <person name="Baker D."/>
            <person name="Gharbi K."/>
            <person name="Hall N."/>
            <person name="Watson M."/>
            <person name="Adriaenssens E.M."/>
            <person name="Foster-Nyarko E."/>
            <person name="Jarju S."/>
            <person name="Secka A."/>
            <person name="Antonio M."/>
            <person name="Oren A."/>
            <person name="Chaudhuri R.R."/>
            <person name="La Ragione R."/>
            <person name="Hildebrand F."/>
            <person name="Pallen M.J."/>
        </authorList>
    </citation>
    <scope>NUCLEOTIDE SEQUENCE</scope>
    <source>
        <strain evidence="2">ChiGjej1B1-24693</strain>
    </source>
</reference>
<gene>
    <name evidence="2" type="ORF">IAA98_00290</name>
</gene>
<dbReference type="Pfam" id="PF13320">
    <property type="entry name" value="GH123_cat"/>
    <property type="match status" value="1"/>
</dbReference>